<evidence type="ECO:0000313" key="10">
    <source>
        <dbReference type="Proteomes" id="UP000198604"/>
    </source>
</evidence>
<keyword evidence="3 8" id="KW-1003">Cell membrane</keyword>
<name>A0A0E4H8S1_9STRE</name>
<evidence type="ECO:0000256" key="3">
    <source>
        <dbReference type="ARBA" id="ARBA00022475"/>
    </source>
</evidence>
<dbReference type="InterPro" id="IPR026015">
    <property type="entry name" value="ATP_synth_OSCP/delta_N_sf"/>
</dbReference>
<dbReference type="InterPro" id="IPR000711">
    <property type="entry name" value="ATPase_OSCP/dsu"/>
</dbReference>
<dbReference type="EMBL" id="CTEN01000004">
    <property type="protein sequence ID" value="CQR25522.1"/>
    <property type="molecule type" value="Genomic_DNA"/>
</dbReference>
<dbReference type="STRING" id="1608583.BN1356_01869"/>
<dbReference type="GO" id="GO:0045259">
    <property type="term" value="C:proton-transporting ATP synthase complex"/>
    <property type="evidence" value="ECO:0007669"/>
    <property type="project" value="UniProtKB-KW"/>
</dbReference>
<evidence type="ECO:0000256" key="2">
    <source>
        <dbReference type="ARBA" id="ARBA00022448"/>
    </source>
</evidence>
<evidence type="ECO:0000256" key="7">
    <source>
        <dbReference type="ARBA" id="ARBA00023310"/>
    </source>
</evidence>
<keyword evidence="2 8" id="KW-0813">Transport</keyword>
<evidence type="ECO:0000256" key="5">
    <source>
        <dbReference type="ARBA" id="ARBA00023065"/>
    </source>
</evidence>
<dbReference type="PRINTS" id="PR00125">
    <property type="entry name" value="ATPASEDELTA"/>
</dbReference>
<dbReference type="GO" id="GO:0005886">
    <property type="term" value="C:plasma membrane"/>
    <property type="evidence" value="ECO:0007669"/>
    <property type="project" value="UniProtKB-SubCell"/>
</dbReference>
<reference evidence="10" key="1">
    <citation type="submission" date="2015-03" db="EMBL/GenBank/DDBJ databases">
        <authorList>
            <person name="Urmite Genomes"/>
        </authorList>
    </citation>
    <scope>NUCLEOTIDE SEQUENCE [LARGE SCALE GENOMIC DNA]</scope>
    <source>
        <strain evidence="10">FF10</strain>
    </source>
</reference>
<dbReference type="Proteomes" id="UP000198604">
    <property type="component" value="Unassembled WGS sequence"/>
</dbReference>
<evidence type="ECO:0000313" key="9">
    <source>
        <dbReference type="EMBL" id="CQR25522.1"/>
    </source>
</evidence>
<dbReference type="GO" id="GO:0046933">
    <property type="term" value="F:proton-transporting ATP synthase activity, rotational mechanism"/>
    <property type="evidence" value="ECO:0007669"/>
    <property type="project" value="UniProtKB-UniRule"/>
</dbReference>
<keyword evidence="7 8" id="KW-0066">ATP synthesis</keyword>
<gene>
    <name evidence="8" type="primary">atpH</name>
    <name evidence="9" type="ORF">BN1356_01869</name>
</gene>
<evidence type="ECO:0000256" key="6">
    <source>
        <dbReference type="ARBA" id="ARBA00023136"/>
    </source>
</evidence>
<comment type="function">
    <text evidence="8">F(1)F(0) ATP synthase produces ATP from ADP in the presence of a proton or sodium gradient. F-type ATPases consist of two structural domains, F(1) containing the extramembraneous catalytic core and F(0) containing the membrane proton channel, linked together by a central stalk and a peripheral stalk. During catalysis, ATP synthesis in the catalytic domain of F(1) is coupled via a rotary mechanism of the central stalk subunits to proton translocation.</text>
</comment>
<organism evidence="9 10">
    <name type="scientific">Streptococcus varani</name>
    <dbReference type="NCBI Taxonomy" id="1608583"/>
    <lineage>
        <taxon>Bacteria</taxon>
        <taxon>Bacillati</taxon>
        <taxon>Bacillota</taxon>
        <taxon>Bacilli</taxon>
        <taxon>Lactobacillales</taxon>
        <taxon>Streptococcaceae</taxon>
        <taxon>Streptococcus</taxon>
    </lineage>
</organism>
<dbReference type="Pfam" id="PF00213">
    <property type="entry name" value="OSCP"/>
    <property type="match status" value="1"/>
</dbReference>
<dbReference type="HAMAP" id="MF_01416">
    <property type="entry name" value="ATP_synth_delta_bact"/>
    <property type="match status" value="1"/>
</dbReference>
<accession>A0A0E4H8S1</accession>
<keyword evidence="4 8" id="KW-0375">Hydrogen ion transport</keyword>
<dbReference type="PANTHER" id="PTHR11910">
    <property type="entry name" value="ATP SYNTHASE DELTA CHAIN"/>
    <property type="match status" value="1"/>
</dbReference>
<dbReference type="SUPFAM" id="SSF47928">
    <property type="entry name" value="N-terminal domain of the delta subunit of the F1F0-ATP synthase"/>
    <property type="match status" value="1"/>
</dbReference>
<dbReference type="AlphaFoldDB" id="A0A0E4H8S1"/>
<sequence length="177" mass="20844">MGVREANIVHKYAYNFVESISYRDDIWRVYDEVSRIVSIIHNTKLNRILQSPTTSKQDKESFLRNLRQSEYRFVNDLIERLIQDENYDLVLPTLEDVLLKISKSQNEYDMVVTSFQALTEQQKERITAIAQERFSVKIHNVIEEIDKEILGGFIVNVNHRVIDTSVRTQLGDIRKKL</sequence>
<proteinExistence type="inferred from homology"/>
<comment type="subcellular location">
    <subcellularLocation>
        <location evidence="8">Cell membrane</location>
        <topology evidence="8">Peripheral membrane protein</topology>
    </subcellularLocation>
    <subcellularLocation>
        <location evidence="1">Membrane</location>
    </subcellularLocation>
</comment>
<keyword evidence="10" id="KW-1185">Reference proteome</keyword>
<evidence type="ECO:0000256" key="8">
    <source>
        <dbReference type="HAMAP-Rule" id="MF_01416"/>
    </source>
</evidence>
<comment type="similarity">
    <text evidence="8">Belongs to the ATPase delta chain family.</text>
</comment>
<protein>
    <recommendedName>
        <fullName evidence="8">ATP synthase subunit delta</fullName>
    </recommendedName>
    <alternativeName>
        <fullName evidence="8">ATP synthase F(1) sector subunit delta</fullName>
    </alternativeName>
    <alternativeName>
        <fullName evidence="8">F-type ATPase subunit delta</fullName>
        <shortName evidence="8">F-ATPase subunit delta</shortName>
    </alternativeName>
</protein>
<dbReference type="NCBIfam" id="NF004401">
    <property type="entry name" value="PRK05758.2-1"/>
    <property type="match status" value="1"/>
</dbReference>
<dbReference type="NCBIfam" id="TIGR01145">
    <property type="entry name" value="ATP_synt_delta"/>
    <property type="match status" value="1"/>
</dbReference>
<comment type="function">
    <text evidence="8">This protein is part of the stalk that links CF(0) to CF(1). It either transmits conformational changes from CF(0) to CF(1) or is implicated in proton conduction.</text>
</comment>
<keyword evidence="5 8" id="KW-0406">Ion transport</keyword>
<evidence type="ECO:0000256" key="1">
    <source>
        <dbReference type="ARBA" id="ARBA00004370"/>
    </source>
</evidence>
<keyword evidence="6 8" id="KW-0472">Membrane</keyword>
<dbReference type="OrthoDB" id="9802471at2"/>
<keyword evidence="8" id="KW-0139">CF(1)</keyword>
<evidence type="ECO:0000256" key="4">
    <source>
        <dbReference type="ARBA" id="ARBA00022781"/>
    </source>
</evidence>